<comment type="caution">
    <text evidence="1">The sequence shown here is derived from an EMBL/GenBank/DDBJ whole genome shotgun (WGS) entry which is preliminary data.</text>
</comment>
<evidence type="ECO:0000313" key="2">
    <source>
        <dbReference type="Proteomes" id="UP001281410"/>
    </source>
</evidence>
<proteinExistence type="predicted"/>
<accession>A0AAE0DWV0</accession>
<organism evidence="1 2">
    <name type="scientific">Dipteronia sinensis</name>
    <dbReference type="NCBI Taxonomy" id="43782"/>
    <lineage>
        <taxon>Eukaryota</taxon>
        <taxon>Viridiplantae</taxon>
        <taxon>Streptophyta</taxon>
        <taxon>Embryophyta</taxon>
        <taxon>Tracheophyta</taxon>
        <taxon>Spermatophyta</taxon>
        <taxon>Magnoliopsida</taxon>
        <taxon>eudicotyledons</taxon>
        <taxon>Gunneridae</taxon>
        <taxon>Pentapetalae</taxon>
        <taxon>rosids</taxon>
        <taxon>malvids</taxon>
        <taxon>Sapindales</taxon>
        <taxon>Sapindaceae</taxon>
        <taxon>Hippocastanoideae</taxon>
        <taxon>Acereae</taxon>
        <taxon>Dipteronia</taxon>
    </lineage>
</organism>
<dbReference type="Proteomes" id="UP001281410">
    <property type="component" value="Unassembled WGS sequence"/>
</dbReference>
<dbReference type="AlphaFoldDB" id="A0AAE0DWV0"/>
<reference evidence="1" key="1">
    <citation type="journal article" date="2023" name="Plant J.">
        <title>Genome sequences and population genomics provide insights into the demographic history, inbreeding, and mutation load of two 'living fossil' tree species of Dipteronia.</title>
        <authorList>
            <person name="Feng Y."/>
            <person name="Comes H.P."/>
            <person name="Chen J."/>
            <person name="Zhu S."/>
            <person name="Lu R."/>
            <person name="Zhang X."/>
            <person name="Li P."/>
            <person name="Qiu J."/>
            <person name="Olsen K.M."/>
            <person name="Qiu Y."/>
        </authorList>
    </citation>
    <scope>NUCLEOTIDE SEQUENCE</scope>
    <source>
        <strain evidence="1">NBL</strain>
    </source>
</reference>
<name>A0AAE0DWV0_9ROSI</name>
<keyword evidence="2" id="KW-1185">Reference proteome</keyword>
<dbReference type="EMBL" id="JANJYJ010000009">
    <property type="protein sequence ID" value="KAK3190002.1"/>
    <property type="molecule type" value="Genomic_DNA"/>
</dbReference>
<protein>
    <submittedName>
        <fullName evidence="1">Uncharacterized protein</fullName>
    </submittedName>
</protein>
<gene>
    <name evidence="1" type="ORF">Dsin_029563</name>
</gene>
<evidence type="ECO:0000313" key="1">
    <source>
        <dbReference type="EMBL" id="KAK3190002.1"/>
    </source>
</evidence>
<sequence length="128" mass="15303">MANIRDVSMDARLWLNKIKTKHWSRHAFDPSIKCDHVTNNMTKSFNSMLGDHRAKTYLNLVEFIRRMVIRRFQERKEECGRWKIEISPNVISKVLKVSQEIRILKLINVGDEEYELFEYSRTYVVKLG</sequence>